<name>A0A117PR82_9ACTN</name>
<accession>A0A117PR82</accession>
<evidence type="ECO:0000313" key="2">
    <source>
        <dbReference type="EMBL" id="KUM87275.1"/>
    </source>
</evidence>
<reference evidence="2 3" key="1">
    <citation type="submission" date="2015-10" db="EMBL/GenBank/DDBJ databases">
        <title>Draft genome sequence of Streptomyces pseudovenezuelae DSM 40212, type strain for the species Streptomyces pseudovenezuelae.</title>
        <authorList>
            <person name="Ruckert C."/>
            <person name="Winkler A."/>
            <person name="Kalinowski J."/>
            <person name="Kampfer P."/>
            <person name="Glaeser S."/>
        </authorList>
    </citation>
    <scope>NUCLEOTIDE SEQUENCE [LARGE SCALE GENOMIC DNA]</scope>
    <source>
        <strain evidence="2 3">DSM 40212</strain>
    </source>
</reference>
<organism evidence="2 3">
    <name type="scientific">Streptomyces pseudovenezuelae</name>
    <dbReference type="NCBI Taxonomy" id="67350"/>
    <lineage>
        <taxon>Bacteria</taxon>
        <taxon>Bacillati</taxon>
        <taxon>Actinomycetota</taxon>
        <taxon>Actinomycetes</taxon>
        <taxon>Kitasatosporales</taxon>
        <taxon>Streptomycetaceae</taxon>
        <taxon>Streptomyces</taxon>
        <taxon>Streptomyces aurantiacus group</taxon>
    </lineage>
</organism>
<dbReference type="Proteomes" id="UP000053039">
    <property type="component" value="Unassembled WGS sequence"/>
</dbReference>
<dbReference type="RefSeq" id="WP_031051598.1">
    <property type="nucleotide sequence ID" value="NZ_KQ948147.1"/>
</dbReference>
<feature type="compositionally biased region" description="Basic and acidic residues" evidence="1">
    <location>
        <begin position="187"/>
        <end position="199"/>
    </location>
</feature>
<protein>
    <submittedName>
        <fullName evidence="2">Uncharacterized protein</fullName>
    </submittedName>
</protein>
<sequence length="292" mass="32360">MRSEKIPGYAAARLYYPVTPARAGDPEALTRDKADALRACVGTELELRVENTPFSPELFGATSRSPYTKAVVRLTQADWSDGLLPQVHGMDGSLFLRFRLEDSAFLQRLIDHRDPDWDPELAFRRRILHWGTQNWGGLTWTLSAGATHLYCCDVDVFLPEEPQEVTEDLYLYVLSFDPVAYARARPEEAEEARRGREGLDDAAAAPPAEDPRVGRCTGCGTWLTLPSGMLAVLDEPGGMAIVPCTGCGEGRMVRINSASDRRLGGVRYEMVPPPDPALIPEEVLRAIKRMDD</sequence>
<evidence type="ECO:0000256" key="1">
    <source>
        <dbReference type="SAM" id="MobiDB-lite"/>
    </source>
</evidence>
<dbReference type="EMBL" id="LMWM01000018">
    <property type="protein sequence ID" value="KUM87275.1"/>
    <property type="molecule type" value="Genomic_DNA"/>
</dbReference>
<comment type="caution">
    <text evidence="2">The sequence shown here is derived from an EMBL/GenBank/DDBJ whole genome shotgun (WGS) entry which is preliminary data.</text>
</comment>
<gene>
    <name evidence="2" type="ORF">AQI94_18170</name>
</gene>
<proteinExistence type="predicted"/>
<dbReference type="OrthoDB" id="9933697at2"/>
<evidence type="ECO:0000313" key="3">
    <source>
        <dbReference type="Proteomes" id="UP000053039"/>
    </source>
</evidence>
<feature type="region of interest" description="Disordered" evidence="1">
    <location>
        <begin position="187"/>
        <end position="210"/>
    </location>
</feature>
<dbReference type="AlphaFoldDB" id="A0A117PR82"/>